<evidence type="ECO:0000313" key="8">
    <source>
        <dbReference type="EMBL" id="KAJ6644665.1"/>
    </source>
</evidence>
<feature type="compositionally biased region" description="Polar residues" evidence="3">
    <location>
        <begin position="1433"/>
        <end position="1445"/>
    </location>
</feature>
<dbReference type="InterPro" id="IPR017874">
    <property type="entry name" value="CRIC_domain"/>
</dbReference>
<feature type="region of interest" description="Disordered" evidence="3">
    <location>
        <begin position="578"/>
        <end position="619"/>
    </location>
</feature>
<dbReference type="PANTHER" id="PTHR12844">
    <property type="entry name" value="CONNECTOR ENCHANCER OF KINASE SUPPRESSOR OF RAS"/>
    <property type="match status" value="1"/>
</dbReference>
<evidence type="ECO:0000256" key="2">
    <source>
        <dbReference type="ARBA" id="ARBA00022553"/>
    </source>
</evidence>
<feature type="region of interest" description="Disordered" evidence="3">
    <location>
        <begin position="1308"/>
        <end position="1329"/>
    </location>
</feature>
<dbReference type="PROSITE" id="PS50106">
    <property type="entry name" value="PDZ"/>
    <property type="match status" value="1"/>
</dbReference>
<keyword evidence="9" id="KW-1185">Reference proteome</keyword>
<evidence type="ECO:0000313" key="9">
    <source>
        <dbReference type="Proteomes" id="UP001151699"/>
    </source>
</evidence>
<proteinExistence type="inferred from homology"/>
<feature type="non-terminal residue" evidence="8">
    <location>
        <position position="1"/>
    </location>
</feature>
<evidence type="ECO:0000256" key="3">
    <source>
        <dbReference type="SAM" id="MobiDB-lite"/>
    </source>
</evidence>
<dbReference type="CDD" id="cd13326">
    <property type="entry name" value="PH_CNK_insect-like"/>
    <property type="match status" value="1"/>
</dbReference>
<dbReference type="Pfam" id="PF10534">
    <property type="entry name" value="CRIC_ras_sig"/>
    <property type="match status" value="1"/>
</dbReference>
<dbReference type="PROSITE" id="PS51290">
    <property type="entry name" value="CRIC"/>
    <property type="match status" value="1"/>
</dbReference>
<sequence length="1458" mass="166738">MAYINVAEWTTELVTDWLKGLDNSMYAYIKSFTNNEVRGQQLLNIRPYELEQLSMHSIGHQEIALEAVEHLRNFHYHLDKENLQFLALQVATTAQCLHNQLANFIDKTKIETQILSDITRTIATIKSLIRWLDRSPFQGEKPFIELRYYMFDFAKKIAMTAQRDRFVENPVDEIKKYALKVAKLANHIIQDISDPMILQPAMLNLVTIKKKESELGFNIMPSYYGIHVITDIKNKSPAHTSGKIEEGDEIVQINYQTVVGWQYKKVIQLLHESPPDILITLKKRPKHTKIYGQIYMKPYRLPSKKKALRWDSLPSPRPDLLQDFSLPLTQVNEKQEEHFNDDLLDDADDIVHPKVKKYSDKEIRLYLPKSRAVLQRRNTICGDHVMGYKNNVLFWHEHRNQENREESVSQLRDKSVSFGFGLELATRPTTILGIGHLASSRFNDFYGMKGSSNDLPMKENFQLYDGSDPKEDEVVSKPGISKVVRFDSAQIVNEYKDSQYSCNVDNTILEVFEPIPYVDDDDDIDLLPINRKINIQKCNENIALMTSGVPKMFTDNGLIEAINEMVVARKGKLEKTHSIPINDDADEDSDVPPAVEPRKEFLQKTPPVPPRPIRSKKSTDVSIISTASSTSNINNQLFVKANNKTLKDLDDDNKPKVATVIDLKNKENFQSIMEYLPERADSRTSSIGSSSSLKKIPATRHFLEEYVEESELLTPNKTKNLTLKKKNSILAKRRNISLKTLEMSDIQGHLYRRAKGKHGVAYWAKPYFVLTDTTLYGFKTKDSSKADCLIFLLGFTVTLAPEVHSKPFAFKVYHQAKTFYFAAESQQALNQWMDYIRKATLKGNTATLNLSSKRNDKELFSETESSSDEFGLSYKVNLSNNVNVQQNTKKLSAYYVCKNDKYHLGFGSLKKFTKHSLPFSSNKKDKEKLNSSDVPVPTAQFRSYRKVPGNAGLQLGTSSMISSTGTSDFIPPLLSSVDASYKNEVPKKASINTLPTQSVVEPFSLHKHQRENPYAENRKLHKVSPCNYIHASNPNLLEFDFPTSKTLDFSYPKVNPSNSWDAHNNIHGFMTLKDLMLQKQEEEAQEMYNNRVLLGVEKKTSRTHKRKQQSRKDLKQNENVNDNSSGKQNTPNKIQSRSLPKTPDYSHSFKPTDIDIKMIRSSEGQKLREFGYELISENDPIDKSVTISTDDSKAHQDKTSFGKKKGLNWINERKVEDDRTYRTGSFKKSKRKIVSDTLDSFKTTEKLFQFKHKISDNDLSATNQKLSSNDKPTPLKPVTSYSSITLPINQKTSHMCDIEVDGSQPLQKSITRKSPDCFDTQSKENDIRKNSERNASYFTKLTFTSSKTAKEKKLLGSPRLHRAIFGRKESTDAQYMDHELFSPIDPTRTKAPLDNAQEYRQAPDTSKAASLTTNTHSTSSNDYPHLEYPPTFEPQTYSLSDPHTSLTMLRRRNNNRNK</sequence>
<reference evidence="8" key="1">
    <citation type="submission" date="2022-07" db="EMBL/GenBank/DDBJ databases">
        <authorList>
            <person name="Trinca V."/>
            <person name="Uliana J.V.C."/>
            <person name="Torres T.T."/>
            <person name="Ward R.J."/>
            <person name="Monesi N."/>
        </authorList>
    </citation>
    <scope>NUCLEOTIDE SEQUENCE</scope>
    <source>
        <strain evidence="8">HSMRA1968</strain>
        <tissue evidence="8">Whole embryos</tissue>
    </source>
</reference>
<accession>A0A9Q0S5Z3</accession>
<dbReference type="OrthoDB" id="74412at2759"/>
<dbReference type="InterPro" id="IPR036034">
    <property type="entry name" value="PDZ_sf"/>
</dbReference>
<organism evidence="8 9">
    <name type="scientific">Pseudolycoriella hygida</name>
    <dbReference type="NCBI Taxonomy" id="35572"/>
    <lineage>
        <taxon>Eukaryota</taxon>
        <taxon>Metazoa</taxon>
        <taxon>Ecdysozoa</taxon>
        <taxon>Arthropoda</taxon>
        <taxon>Hexapoda</taxon>
        <taxon>Insecta</taxon>
        <taxon>Pterygota</taxon>
        <taxon>Neoptera</taxon>
        <taxon>Endopterygota</taxon>
        <taxon>Diptera</taxon>
        <taxon>Nematocera</taxon>
        <taxon>Sciaroidea</taxon>
        <taxon>Sciaridae</taxon>
        <taxon>Pseudolycoriella</taxon>
    </lineage>
</organism>
<dbReference type="SUPFAM" id="SSF47769">
    <property type="entry name" value="SAM/Pointed domain"/>
    <property type="match status" value="1"/>
</dbReference>
<feature type="region of interest" description="Disordered" evidence="3">
    <location>
        <begin position="1399"/>
        <end position="1445"/>
    </location>
</feature>
<dbReference type="InterPro" id="IPR051566">
    <property type="entry name" value="CNKSR"/>
</dbReference>
<comment type="caution">
    <text evidence="8">The sequence shown here is derived from an EMBL/GenBank/DDBJ whole genome shotgun (WGS) entry which is preliminary data.</text>
</comment>
<feature type="compositionally biased region" description="Polar residues" evidence="3">
    <location>
        <begin position="1117"/>
        <end position="1139"/>
    </location>
</feature>
<dbReference type="CDD" id="cd09511">
    <property type="entry name" value="SAM_CNK1_2_3-suppressor"/>
    <property type="match status" value="1"/>
</dbReference>
<dbReference type="InterPro" id="IPR049628">
    <property type="entry name" value="CNK1-3_SAM"/>
</dbReference>
<feature type="compositionally biased region" description="Basic and acidic residues" evidence="3">
    <location>
        <begin position="1313"/>
        <end position="1329"/>
    </location>
</feature>
<dbReference type="PANTHER" id="PTHR12844:SF42">
    <property type="entry name" value="CONNECTOR ENHANCER OF KSR PROTEIN CNK"/>
    <property type="match status" value="1"/>
</dbReference>
<feature type="domain" description="CRIC" evidence="7">
    <location>
        <begin position="82"/>
        <end position="168"/>
    </location>
</feature>
<dbReference type="Gene3D" id="2.30.42.10">
    <property type="match status" value="1"/>
</dbReference>
<dbReference type="SMART" id="SM00233">
    <property type="entry name" value="PH"/>
    <property type="match status" value="1"/>
</dbReference>
<dbReference type="Gene3D" id="2.30.29.30">
    <property type="entry name" value="Pleckstrin-homology domain (PH domain)/Phosphotyrosine-binding domain (PTB)"/>
    <property type="match status" value="1"/>
</dbReference>
<feature type="domain" description="SAM" evidence="5">
    <location>
        <begin position="9"/>
        <end position="74"/>
    </location>
</feature>
<gene>
    <name evidence="8" type="primary">CNKSR2</name>
    <name evidence="8" type="ORF">Bhyg_09634</name>
</gene>
<feature type="domain" description="PDZ" evidence="6">
    <location>
        <begin position="205"/>
        <end position="285"/>
    </location>
</feature>
<evidence type="ECO:0000259" key="5">
    <source>
        <dbReference type="PROSITE" id="PS50105"/>
    </source>
</evidence>
<dbReference type="InterPro" id="IPR001478">
    <property type="entry name" value="PDZ"/>
</dbReference>
<dbReference type="PROSITE" id="PS50003">
    <property type="entry name" value="PH_DOMAIN"/>
    <property type="match status" value="1"/>
</dbReference>
<keyword evidence="2" id="KW-0597">Phosphoprotein</keyword>
<dbReference type="Pfam" id="PF00169">
    <property type="entry name" value="PH"/>
    <property type="match status" value="1"/>
</dbReference>
<dbReference type="SMART" id="SM00228">
    <property type="entry name" value="PDZ"/>
    <property type="match status" value="1"/>
</dbReference>
<protein>
    <submittedName>
        <fullName evidence="8">Connector enhancer of kinase suppressor of ras 2</fullName>
    </submittedName>
</protein>
<feature type="domain" description="PH" evidence="4">
    <location>
        <begin position="743"/>
        <end position="841"/>
    </location>
</feature>
<keyword evidence="8" id="KW-0808">Transferase</keyword>
<dbReference type="SUPFAM" id="SSF50156">
    <property type="entry name" value="PDZ domain-like"/>
    <property type="match status" value="1"/>
</dbReference>
<dbReference type="FunFam" id="2.30.42.10:FF:000060">
    <property type="entry name" value="Connector enhancer of kinase suppressor of Ras 2"/>
    <property type="match status" value="1"/>
</dbReference>
<comment type="similarity">
    <text evidence="1">Belongs to the CNKSR family.</text>
</comment>
<dbReference type="GO" id="GO:0016301">
    <property type="term" value="F:kinase activity"/>
    <property type="evidence" value="ECO:0007669"/>
    <property type="project" value="UniProtKB-KW"/>
</dbReference>
<name>A0A9Q0S5Z3_9DIPT</name>
<dbReference type="InterPro" id="IPR001849">
    <property type="entry name" value="PH_domain"/>
</dbReference>
<keyword evidence="8" id="KW-0418">Kinase</keyword>
<dbReference type="Pfam" id="PF00536">
    <property type="entry name" value="SAM_1"/>
    <property type="match status" value="1"/>
</dbReference>
<dbReference type="Gene3D" id="1.10.150.50">
    <property type="entry name" value="Transcription Factor, Ets-1"/>
    <property type="match status" value="1"/>
</dbReference>
<dbReference type="PROSITE" id="PS50105">
    <property type="entry name" value="SAM_DOMAIN"/>
    <property type="match status" value="1"/>
</dbReference>
<evidence type="ECO:0000256" key="1">
    <source>
        <dbReference type="ARBA" id="ARBA00009498"/>
    </source>
</evidence>
<dbReference type="SUPFAM" id="SSF50729">
    <property type="entry name" value="PH domain-like"/>
    <property type="match status" value="1"/>
</dbReference>
<feature type="compositionally biased region" description="Low complexity" evidence="3">
    <location>
        <begin position="1410"/>
        <end position="1421"/>
    </location>
</feature>
<dbReference type="InterPro" id="IPR013761">
    <property type="entry name" value="SAM/pointed_sf"/>
</dbReference>
<evidence type="ECO:0000259" key="4">
    <source>
        <dbReference type="PROSITE" id="PS50003"/>
    </source>
</evidence>
<dbReference type="InterPro" id="IPR011993">
    <property type="entry name" value="PH-like_dom_sf"/>
</dbReference>
<dbReference type="EMBL" id="WJQU01000002">
    <property type="protein sequence ID" value="KAJ6644665.1"/>
    <property type="molecule type" value="Genomic_DNA"/>
</dbReference>
<dbReference type="Pfam" id="PF00595">
    <property type="entry name" value="PDZ"/>
    <property type="match status" value="1"/>
</dbReference>
<dbReference type="CDD" id="cd06748">
    <property type="entry name" value="PDZ_CNK1_2_3-like"/>
    <property type="match status" value="1"/>
</dbReference>
<feature type="region of interest" description="Disordered" evidence="3">
    <location>
        <begin position="1095"/>
        <end position="1150"/>
    </location>
</feature>
<dbReference type="InterPro" id="IPR001660">
    <property type="entry name" value="SAM"/>
</dbReference>
<evidence type="ECO:0000259" key="6">
    <source>
        <dbReference type="PROSITE" id="PS50106"/>
    </source>
</evidence>
<dbReference type="Proteomes" id="UP001151699">
    <property type="component" value="Chromosome B"/>
</dbReference>
<evidence type="ECO:0000259" key="7">
    <source>
        <dbReference type="PROSITE" id="PS51290"/>
    </source>
</evidence>
<dbReference type="SMART" id="SM00454">
    <property type="entry name" value="SAM"/>
    <property type="match status" value="1"/>
</dbReference>